<dbReference type="InterPro" id="IPR000620">
    <property type="entry name" value="EamA_dom"/>
</dbReference>
<comment type="caution">
    <text evidence="7">The sequence shown here is derived from an EMBL/GenBank/DDBJ whole genome shotgun (WGS) entry which is preliminary data.</text>
</comment>
<keyword evidence="2 5" id="KW-0812">Transmembrane</keyword>
<evidence type="ECO:0000256" key="4">
    <source>
        <dbReference type="ARBA" id="ARBA00023136"/>
    </source>
</evidence>
<dbReference type="SUPFAM" id="SSF103481">
    <property type="entry name" value="Multidrug resistance efflux transporter EmrE"/>
    <property type="match status" value="2"/>
</dbReference>
<dbReference type="InterPro" id="IPR037185">
    <property type="entry name" value="EmrE-like"/>
</dbReference>
<feature type="domain" description="EamA" evidence="6">
    <location>
        <begin position="8"/>
        <end position="132"/>
    </location>
</feature>
<evidence type="ECO:0000256" key="2">
    <source>
        <dbReference type="ARBA" id="ARBA00022692"/>
    </source>
</evidence>
<feature type="transmembrane region" description="Helical" evidence="5">
    <location>
        <begin position="116"/>
        <end position="132"/>
    </location>
</feature>
<dbReference type="GO" id="GO:0016020">
    <property type="term" value="C:membrane"/>
    <property type="evidence" value="ECO:0007669"/>
    <property type="project" value="UniProtKB-SubCell"/>
</dbReference>
<proteinExistence type="predicted"/>
<feature type="transmembrane region" description="Helical" evidence="5">
    <location>
        <begin position="238"/>
        <end position="257"/>
    </location>
</feature>
<organism evidence="7 8">
    <name type="scientific">Micavibrio aeruginosavorus</name>
    <dbReference type="NCBI Taxonomy" id="349221"/>
    <lineage>
        <taxon>Bacteria</taxon>
        <taxon>Pseudomonadati</taxon>
        <taxon>Bdellovibrionota</taxon>
        <taxon>Bdellovibrionia</taxon>
        <taxon>Bdellovibrionales</taxon>
        <taxon>Pseudobdellovibrionaceae</taxon>
        <taxon>Micavibrio</taxon>
    </lineage>
</organism>
<evidence type="ECO:0000256" key="3">
    <source>
        <dbReference type="ARBA" id="ARBA00022989"/>
    </source>
</evidence>
<dbReference type="Proteomes" id="UP000249417">
    <property type="component" value="Unassembled WGS sequence"/>
</dbReference>
<feature type="domain" description="EamA" evidence="6">
    <location>
        <begin position="145"/>
        <end position="280"/>
    </location>
</feature>
<evidence type="ECO:0000256" key="1">
    <source>
        <dbReference type="ARBA" id="ARBA00004141"/>
    </source>
</evidence>
<dbReference type="AlphaFoldDB" id="A0A2W5MVK6"/>
<feature type="transmembrane region" description="Helical" evidence="5">
    <location>
        <begin position="34"/>
        <end position="53"/>
    </location>
</feature>
<feature type="transmembrane region" description="Helical" evidence="5">
    <location>
        <begin position="172"/>
        <end position="193"/>
    </location>
</feature>
<evidence type="ECO:0000313" key="7">
    <source>
        <dbReference type="EMBL" id="PZQ45252.1"/>
    </source>
</evidence>
<dbReference type="Pfam" id="PF00892">
    <property type="entry name" value="EamA"/>
    <property type="match status" value="2"/>
</dbReference>
<dbReference type="Gene3D" id="1.10.3730.20">
    <property type="match status" value="2"/>
</dbReference>
<feature type="transmembrane region" description="Helical" evidence="5">
    <location>
        <begin position="60"/>
        <end position="83"/>
    </location>
</feature>
<evidence type="ECO:0000256" key="5">
    <source>
        <dbReference type="SAM" id="Phobius"/>
    </source>
</evidence>
<reference evidence="7 8" key="1">
    <citation type="submission" date="2017-08" db="EMBL/GenBank/DDBJ databases">
        <title>Infants hospitalized years apart are colonized by the same room-sourced microbial strains.</title>
        <authorList>
            <person name="Brooks B."/>
            <person name="Olm M.R."/>
            <person name="Firek B.A."/>
            <person name="Baker R."/>
            <person name="Thomas B.C."/>
            <person name="Morowitz M.J."/>
            <person name="Banfield J.F."/>
        </authorList>
    </citation>
    <scope>NUCLEOTIDE SEQUENCE [LARGE SCALE GENOMIC DNA]</scope>
    <source>
        <strain evidence="7">S2_005_002_R2_29</strain>
    </source>
</reference>
<sequence>MSLSKKDYLSLFLILTIWAGNVIAIKLAVGETAPLTAATLRFAIAGLLFLPFIKKVNRQTMWTILQIAILMNVLHIGLLFVALKSLDAASTAILLQTQIVFATLLGWLFFNETIRWRTWTGIGVAALGVLLMCGEPDLANHPLSVVIMLVSTLALSFSFVKMKHLQAVHPATYIALMCLFSTPFLGLASLIATPESWTALPNINWHVFAPVLIFQCVLVSLSHILWQRLVHKGEIGKLTAYTLLSPFIAILMSVVFLGEHLDWPMIVGGILTMAGVGIITMRRIQKGIA</sequence>
<comment type="subcellular location">
    <subcellularLocation>
        <location evidence="1">Membrane</location>
        <topology evidence="1">Multi-pass membrane protein</topology>
    </subcellularLocation>
</comment>
<evidence type="ECO:0000313" key="8">
    <source>
        <dbReference type="Proteomes" id="UP000249417"/>
    </source>
</evidence>
<accession>A0A2W5MVK6</accession>
<protein>
    <submittedName>
        <fullName evidence="7">EamA family transporter</fullName>
    </submittedName>
</protein>
<dbReference type="PANTHER" id="PTHR32322">
    <property type="entry name" value="INNER MEMBRANE TRANSPORTER"/>
    <property type="match status" value="1"/>
</dbReference>
<feature type="transmembrane region" description="Helical" evidence="5">
    <location>
        <begin position="263"/>
        <end position="281"/>
    </location>
</feature>
<keyword evidence="4 5" id="KW-0472">Membrane</keyword>
<dbReference type="InterPro" id="IPR050638">
    <property type="entry name" value="AA-Vitamin_Transporters"/>
</dbReference>
<keyword evidence="3 5" id="KW-1133">Transmembrane helix</keyword>
<name>A0A2W5MVK6_9BACT</name>
<feature type="transmembrane region" description="Helical" evidence="5">
    <location>
        <begin position="138"/>
        <end position="160"/>
    </location>
</feature>
<evidence type="ECO:0000259" key="6">
    <source>
        <dbReference type="Pfam" id="PF00892"/>
    </source>
</evidence>
<dbReference type="PANTHER" id="PTHR32322:SF9">
    <property type="entry name" value="AMINO-ACID METABOLITE EFFLUX PUMP-RELATED"/>
    <property type="match status" value="1"/>
</dbReference>
<dbReference type="EMBL" id="QFQB01000056">
    <property type="protein sequence ID" value="PZQ45252.1"/>
    <property type="molecule type" value="Genomic_DNA"/>
</dbReference>
<gene>
    <name evidence="7" type="ORF">DI551_07860</name>
</gene>
<feature type="transmembrane region" description="Helical" evidence="5">
    <location>
        <begin position="89"/>
        <end position="109"/>
    </location>
</feature>
<feature type="transmembrane region" description="Helical" evidence="5">
    <location>
        <begin position="205"/>
        <end position="226"/>
    </location>
</feature>